<sequence>MHHLTPFLPSASSFLPSSPASFLSSRLTSFRPHHHRRAAARTTSKRGAAGHPSTPTSTSTRLLDPAVAHPVATSEDYENLRTRLSLEKSDGSEKRQQQYGRGGAAAAEWLSGEEVVMGVEDAVAARRPGSSSGRAAQRDMWGLARGAWRFARGGGDAGHAAVAAAAQKSVEDVSGRAGTGGAGGDEWEVVEVGDVQGMEMGMGMEMGPAGGVGKAGGRERVRAVWV</sequence>
<dbReference type="RefSeq" id="XP_020134337.1">
    <property type="nucleotide sequence ID" value="XM_020275516.1"/>
</dbReference>
<protein>
    <submittedName>
        <fullName evidence="2">Uncharacterized protein</fullName>
    </submittedName>
</protein>
<accession>A0A1J9RAU8</accession>
<dbReference type="Proteomes" id="UP000183809">
    <property type="component" value="Unassembled WGS sequence"/>
</dbReference>
<evidence type="ECO:0000313" key="3">
    <source>
        <dbReference type="Proteomes" id="UP000183809"/>
    </source>
</evidence>
<dbReference type="EMBL" id="MNUE01000004">
    <property type="protein sequence ID" value="OJD38726.1"/>
    <property type="molecule type" value="Genomic_DNA"/>
</dbReference>
<gene>
    <name evidence="2" type="ORF">BKCO1_400010</name>
</gene>
<dbReference type="AlphaFoldDB" id="A0A1J9RAU8"/>
<organism evidence="2 3">
    <name type="scientific">Diplodia corticola</name>
    <dbReference type="NCBI Taxonomy" id="236234"/>
    <lineage>
        <taxon>Eukaryota</taxon>
        <taxon>Fungi</taxon>
        <taxon>Dikarya</taxon>
        <taxon>Ascomycota</taxon>
        <taxon>Pezizomycotina</taxon>
        <taxon>Dothideomycetes</taxon>
        <taxon>Dothideomycetes incertae sedis</taxon>
        <taxon>Botryosphaeriales</taxon>
        <taxon>Botryosphaeriaceae</taxon>
        <taxon>Diplodia</taxon>
    </lineage>
</organism>
<feature type="region of interest" description="Disordered" evidence="1">
    <location>
        <begin position="27"/>
        <end position="63"/>
    </location>
</feature>
<evidence type="ECO:0000313" key="2">
    <source>
        <dbReference type="EMBL" id="OJD38726.1"/>
    </source>
</evidence>
<comment type="caution">
    <text evidence="2">The sequence shown here is derived from an EMBL/GenBank/DDBJ whole genome shotgun (WGS) entry which is preliminary data.</text>
</comment>
<name>A0A1J9RAU8_9PEZI</name>
<reference evidence="2 3" key="1">
    <citation type="submission" date="2016-10" db="EMBL/GenBank/DDBJ databases">
        <title>Proteomics and genomics reveal pathogen-plant mechanisms compatible with a hemibiotrophic lifestyle of Diplodia corticola.</title>
        <authorList>
            <person name="Fernandes I."/>
            <person name="De Jonge R."/>
            <person name="Van De Peer Y."/>
            <person name="Devreese B."/>
            <person name="Alves A."/>
            <person name="Esteves A.C."/>
        </authorList>
    </citation>
    <scope>NUCLEOTIDE SEQUENCE [LARGE SCALE GENOMIC DNA]</scope>
    <source>
        <strain evidence="2 3">CBS 112549</strain>
    </source>
</reference>
<dbReference type="GeneID" id="31015777"/>
<dbReference type="OrthoDB" id="10658047at2759"/>
<evidence type="ECO:0000256" key="1">
    <source>
        <dbReference type="SAM" id="MobiDB-lite"/>
    </source>
</evidence>
<proteinExistence type="predicted"/>
<keyword evidence="3" id="KW-1185">Reference proteome</keyword>